<proteinExistence type="predicted"/>
<comment type="caution">
    <text evidence="2">The sequence shown here is derived from an EMBL/GenBank/DDBJ whole genome shotgun (WGS) entry which is preliminary data.</text>
</comment>
<evidence type="ECO:0000313" key="2">
    <source>
        <dbReference type="EMBL" id="VEL43704.1"/>
    </source>
</evidence>
<gene>
    <name evidence="2" type="ORF">PXEA_LOCUS37144</name>
</gene>
<dbReference type="EMBL" id="CAAALY010284212">
    <property type="protein sequence ID" value="VEL43704.1"/>
    <property type="molecule type" value="Genomic_DNA"/>
</dbReference>
<keyword evidence="3" id="KW-1185">Reference proteome</keyword>
<sequence>MGGEEMVELMSASFLQTESADFAATAERSRFRHAQLARLCANRHYSQASQSSAVSGPERLRRWYQKSHSCETGLKSSFNLCPRLPRQRHSHSDPQTQSLSTHFAVGRRRSSSKCNFPTVSAQAHLEPSPNPEPNGRTKVPISLANSFIRFTLSFFSFASSASSASFASSRLLRLNSDPAPRGSRLPSARFVLGPSPDKPGETARSSTPRHVGFTSSLRRRVWADARFCASPPSEHDSAPRLLVALHLLK</sequence>
<organism evidence="2 3">
    <name type="scientific">Protopolystoma xenopodis</name>
    <dbReference type="NCBI Taxonomy" id="117903"/>
    <lineage>
        <taxon>Eukaryota</taxon>
        <taxon>Metazoa</taxon>
        <taxon>Spiralia</taxon>
        <taxon>Lophotrochozoa</taxon>
        <taxon>Platyhelminthes</taxon>
        <taxon>Monogenea</taxon>
        <taxon>Polyopisthocotylea</taxon>
        <taxon>Polystomatidea</taxon>
        <taxon>Polystomatidae</taxon>
        <taxon>Protopolystoma</taxon>
    </lineage>
</organism>
<name>A0A448XS89_9PLAT</name>
<evidence type="ECO:0000313" key="3">
    <source>
        <dbReference type="Proteomes" id="UP000784294"/>
    </source>
</evidence>
<reference evidence="2" key="1">
    <citation type="submission" date="2018-11" db="EMBL/GenBank/DDBJ databases">
        <authorList>
            <consortium name="Pathogen Informatics"/>
        </authorList>
    </citation>
    <scope>NUCLEOTIDE SEQUENCE</scope>
</reference>
<dbReference type="Proteomes" id="UP000784294">
    <property type="component" value="Unassembled WGS sequence"/>
</dbReference>
<accession>A0A448XS89</accession>
<protein>
    <submittedName>
        <fullName evidence="2">Uncharacterized protein</fullName>
    </submittedName>
</protein>
<dbReference type="AlphaFoldDB" id="A0A448XS89"/>
<evidence type="ECO:0000256" key="1">
    <source>
        <dbReference type="SAM" id="MobiDB-lite"/>
    </source>
</evidence>
<feature type="region of interest" description="Disordered" evidence="1">
    <location>
        <begin position="176"/>
        <end position="209"/>
    </location>
</feature>